<dbReference type="InterPro" id="IPR023052">
    <property type="entry name" value="Cell_div_SepF"/>
</dbReference>
<dbReference type="GO" id="GO:0005737">
    <property type="term" value="C:cytoplasm"/>
    <property type="evidence" value="ECO:0007669"/>
    <property type="project" value="UniProtKB-SubCell"/>
</dbReference>
<keyword evidence="2 5" id="KW-0717">Septation</keyword>
<evidence type="ECO:0000256" key="2">
    <source>
        <dbReference type="ARBA" id="ARBA00023210"/>
    </source>
</evidence>
<evidence type="ECO:0000256" key="3">
    <source>
        <dbReference type="ARBA" id="ARBA00023306"/>
    </source>
</evidence>
<comment type="similarity">
    <text evidence="5">Belongs to the SepF family.</text>
</comment>
<dbReference type="HAMAP" id="MF_01197">
    <property type="entry name" value="SepF"/>
    <property type="match status" value="1"/>
</dbReference>
<keyword evidence="1 5" id="KW-0132">Cell division</keyword>
<dbReference type="Gene3D" id="3.30.110.150">
    <property type="entry name" value="SepF-like protein"/>
    <property type="match status" value="1"/>
</dbReference>
<feature type="region of interest" description="Disordered" evidence="6">
    <location>
        <begin position="30"/>
        <end position="55"/>
    </location>
</feature>
<protein>
    <recommendedName>
        <fullName evidence="5">Cell division protein SepF</fullName>
    </recommendedName>
</protein>
<proteinExistence type="inferred from homology"/>
<dbReference type="InterPro" id="IPR007561">
    <property type="entry name" value="Cell_div_SepF/SepF-rel"/>
</dbReference>
<dbReference type="Pfam" id="PF04472">
    <property type="entry name" value="SepF"/>
    <property type="match status" value="1"/>
</dbReference>
<comment type="caution">
    <text evidence="7">The sequence shown here is derived from an EMBL/GenBank/DDBJ whole genome shotgun (WGS) entry which is preliminary data.</text>
</comment>
<dbReference type="AlphaFoldDB" id="A0AAW8TXG8"/>
<accession>A0AAW8TXG8</accession>
<keyword evidence="3 5" id="KW-0131">Cell cycle</keyword>
<dbReference type="GO" id="GO:0043093">
    <property type="term" value="P:FtsZ-dependent cytokinesis"/>
    <property type="evidence" value="ECO:0007669"/>
    <property type="project" value="UniProtKB-UniRule"/>
</dbReference>
<organism evidence="7 8">
    <name type="scientific">Enterococcus asini</name>
    <dbReference type="NCBI Taxonomy" id="57732"/>
    <lineage>
        <taxon>Bacteria</taxon>
        <taxon>Bacillati</taxon>
        <taxon>Bacillota</taxon>
        <taxon>Bacilli</taxon>
        <taxon>Lactobacillales</taxon>
        <taxon>Enterococcaceae</taxon>
        <taxon>Enterococcus</taxon>
    </lineage>
</organism>
<evidence type="ECO:0000256" key="5">
    <source>
        <dbReference type="HAMAP-Rule" id="MF_01197"/>
    </source>
</evidence>
<dbReference type="GO" id="GO:0000917">
    <property type="term" value="P:division septum assembly"/>
    <property type="evidence" value="ECO:0007669"/>
    <property type="project" value="UniProtKB-KW"/>
</dbReference>
<dbReference type="InterPro" id="IPR038594">
    <property type="entry name" value="SepF-like_sf"/>
</dbReference>
<dbReference type="Proteomes" id="UP001256711">
    <property type="component" value="Unassembled WGS sequence"/>
</dbReference>
<dbReference type="PANTHER" id="PTHR35798">
    <property type="entry name" value="CELL DIVISION PROTEIN SEPF"/>
    <property type="match status" value="1"/>
</dbReference>
<dbReference type="RefSeq" id="WP_311834943.1">
    <property type="nucleotide sequence ID" value="NZ_JARQBJ010000001.1"/>
</dbReference>
<comment type="subunit">
    <text evidence="5">Homodimer. Interacts with FtsZ.</text>
</comment>
<evidence type="ECO:0000313" key="8">
    <source>
        <dbReference type="Proteomes" id="UP001256711"/>
    </source>
</evidence>
<comment type="subcellular location">
    <subcellularLocation>
        <location evidence="5">Cytoplasm</location>
    </subcellularLocation>
    <text evidence="5">Localizes to the division site, in a FtsZ-dependent manner.</text>
</comment>
<evidence type="ECO:0000256" key="4">
    <source>
        <dbReference type="ARBA" id="ARBA00044936"/>
    </source>
</evidence>
<dbReference type="EMBL" id="JARQBJ010000001">
    <property type="protein sequence ID" value="MDT2809244.1"/>
    <property type="molecule type" value="Genomic_DNA"/>
</dbReference>
<comment type="function">
    <text evidence="4 5">Cell division protein that is part of the divisome complex and is recruited early to the Z-ring. Probably stimulates Z-ring formation, perhaps through the cross-linking of FtsZ protofilaments. Its function overlaps with FtsA.</text>
</comment>
<evidence type="ECO:0000313" key="7">
    <source>
        <dbReference type="EMBL" id="MDT2809244.1"/>
    </source>
</evidence>
<dbReference type="PANTHER" id="PTHR35798:SF1">
    <property type="entry name" value="CELL DIVISION PROTEIN SEPF"/>
    <property type="match status" value="1"/>
</dbReference>
<name>A0AAW8TXG8_9ENTE</name>
<gene>
    <name evidence="5 7" type="primary">sepF</name>
    <name evidence="7" type="ORF">P7H43_01890</name>
</gene>
<evidence type="ECO:0000256" key="6">
    <source>
        <dbReference type="SAM" id="MobiDB-lite"/>
    </source>
</evidence>
<keyword evidence="5" id="KW-0963">Cytoplasm</keyword>
<evidence type="ECO:0000256" key="1">
    <source>
        <dbReference type="ARBA" id="ARBA00022618"/>
    </source>
</evidence>
<sequence length="177" mass="19943">MNILSKFTDFFGLSEEEDMEYEVEAAAPARTVQPTPQVTPKKKVTISEPQTSYQKAAPVQEEKVVSIHQNPRPVQQKKATPRVKGEPVVKISILEPRNYNEIQSIAKRLLNNEAVLINFHKVEEDQARRIVDFLTGTVYAQDGDITRVGDEIFLCTPKDVAVEGVQALYDEQVAFEV</sequence>
<reference evidence="7" key="1">
    <citation type="submission" date="2023-03" db="EMBL/GenBank/DDBJ databases">
        <authorList>
            <person name="Shen W."/>
            <person name="Cai J."/>
        </authorList>
    </citation>
    <scope>NUCLEOTIDE SEQUENCE</scope>
    <source>
        <strain evidence="7">B226-2</strain>
    </source>
</reference>